<gene>
    <name evidence="1" type="ORF">UFOVP478_1</name>
</gene>
<protein>
    <submittedName>
        <fullName evidence="1">Uncharacterized protein</fullName>
    </submittedName>
</protein>
<feature type="non-terminal residue" evidence="1">
    <location>
        <position position="320"/>
    </location>
</feature>
<organism evidence="1">
    <name type="scientific">uncultured Caudovirales phage</name>
    <dbReference type="NCBI Taxonomy" id="2100421"/>
    <lineage>
        <taxon>Viruses</taxon>
        <taxon>Duplodnaviria</taxon>
        <taxon>Heunggongvirae</taxon>
        <taxon>Uroviricota</taxon>
        <taxon>Caudoviricetes</taxon>
        <taxon>Peduoviridae</taxon>
        <taxon>Maltschvirus</taxon>
        <taxon>Maltschvirus maltsch</taxon>
    </lineage>
</organism>
<dbReference type="Pfam" id="PF13148">
    <property type="entry name" value="DUF3987"/>
    <property type="match status" value="1"/>
</dbReference>
<evidence type="ECO:0000313" key="1">
    <source>
        <dbReference type="EMBL" id="CAB4146249.1"/>
    </source>
</evidence>
<accession>A0A6J5MRV0</accession>
<dbReference type="EMBL" id="LR796462">
    <property type="protein sequence ID" value="CAB4146249.1"/>
    <property type="molecule type" value="Genomic_DNA"/>
</dbReference>
<name>A0A6J5MRV0_9CAUD</name>
<dbReference type="InterPro" id="IPR025048">
    <property type="entry name" value="DUF3987"/>
</dbReference>
<reference evidence="1" key="1">
    <citation type="submission" date="2020-04" db="EMBL/GenBank/DDBJ databases">
        <authorList>
            <person name="Chiriac C."/>
            <person name="Salcher M."/>
            <person name="Ghai R."/>
            <person name="Kavagutti S V."/>
        </authorList>
    </citation>
    <scope>NUCLEOTIDE SEQUENCE</scope>
</reference>
<sequence length="320" mass="35902">MVANTEPPLPFHQWACLSALSTLAGRRFWMNLGPIQYYPNLMVVLVGHPGVKKSSAMDRAKDIIRAVQCCPIAAAQVTKQFISKAMSAEKFAGKKTFVHNTETIEYNQYAIFATEFTQFLGADAIGMLDFLTTIYTEKIYDCDTKNQGSDLIVGPYITMLACMTPEIVKGFLKMNILTGGFSRRTVFVFANGGNIIPVPSYTPEQKSAQAYCIQWGKELQKRSGEFVMSPDALAWYEKWYIHLHTNMTEIAKPTTEGYFRTKHELLFKVAMLIALSEGQELVLTTGHFELAERFFKPVEEKLERVFEGSGINPNAASAIQ</sequence>
<proteinExistence type="predicted"/>